<reference evidence="1 2" key="2">
    <citation type="journal article" date="2019" name="G3 (Bethesda)">
        <title>Hybrid Assembly of the Genome of the Entomopathogenic Nematode Steinernema carpocapsae Identifies the X-Chromosome.</title>
        <authorList>
            <person name="Serra L."/>
            <person name="Macchietto M."/>
            <person name="Macias-Munoz A."/>
            <person name="McGill C.J."/>
            <person name="Rodriguez I.M."/>
            <person name="Rodriguez B."/>
            <person name="Murad R."/>
            <person name="Mortazavi A."/>
        </authorList>
    </citation>
    <scope>NUCLEOTIDE SEQUENCE [LARGE SCALE GENOMIC DNA]</scope>
    <source>
        <strain evidence="1 2">ALL</strain>
    </source>
</reference>
<reference evidence="1 2" key="1">
    <citation type="journal article" date="2015" name="Genome Biol.">
        <title>Comparative genomics of Steinernema reveals deeply conserved gene regulatory networks.</title>
        <authorList>
            <person name="Dillman A.R."/>
            <person name="Macchietto M."/>
            <person name="Porter C.F."/>
            <person name="Rogers A."/>
            <person name="Williams B."/>
            <person name="Antoshechkin I."/>
            <person name="Lee M.M."/>
            <person name="Goodwin Z."/>
            <person name="Lu X."/>
            <person name="Lewis E.E."/>
            <person name="Goodrich-Blair H."/>
            <person name="Stock S.P."/>
            <person name="Adams B.J."/>
            <person name="Sternberg P.W."/>
            <person name="Mortazavi A."/>
        </authorList>
    </citation>
    <scope>NUCLEOTIDE SEQUENCE [LARGE SCALE GENOMIC DNA]</scope>
    <source>
        <strain evidence="1 2">ALL</strain>
    </source>
</reference>
<organism evidence="1 2">
    <name type="scientific">Steinernema carpocapsae</name>
    <name type="common">Entomopathogenic nematode</name>
    <dbReference type="NCBI Taxonomy" id="34508"/>
    <lineage>
        <taxon>Eukaryota</taxon>
        <taxon>Metazoa</taxon>
        <taxon>Ecdysozoa</taxon>
        <taxon>Nematoda</taxon>
        <taxon>Chromadorea</taxon>
        <taxon>Rhabditida</taxon>
        <taxon>Tylenchina</taxon>
        <taxon>Panagrolaimomorpha</taxon>
        <taxon>Strongyloidoidea</taxon>
        <taxon>Steinernematidae</taxon>
        <taxon>Steinernema</taxon>
    </lineage>
</organism>
<proteinExistence type="predicted"/>
<dbReference type="AlphaFoldDB" id="A0A4U5M2F0"/>
<evidence type="ECO:0000313" key="2">
    <source>
        <dbReference type="Proteomes" id="UP000298663"/>
    </source>
</evidence>
<comment type="caution">
    <text evidence="1">The sequence shown here is derived from an EMBL/GenBank/DDBJ whole genome shotgun (WGS) entry which is preliminary data.</text>
</comment>
<protein>
    <submittedName>
        <fullName evidence="1">Uncharacterized protein</fullName>
    </submittedName>
</protein>
<dbReference type="EMBL" id="AZBU02000010">
    <property type="protein sequence ID" value="TKR62904.1"/>
    <property type="molecule type" value="Genomic_DNA"/>
</dbReference>
<evidence type="ECO:0000313" key="1">
    <source>
        <dbReference type="EMBL" id="TKR62904.1"/>
    </source>
</evidence>
<gene>
    <name evidence="1" type="ORF">L596_026806</name>
</gene>
<keyword evidence="2" id="KW-1185">Reference proteome</keyword>
<dbReference type="Proteomes" id="UP000298663">
    <property type="component" value="Unassembled WGS sequence"/>
</dbReference>
<accession>A0A4U5M2F0</accession>
<name>A0A4U5M2F0_STECR</name>
<sequence>MKPFKYCQKTQNRKSSAMAITVFLSQLPQRKEMSFSFRKPLTFNAELRRDTKMADKILPCIKTYLKLLFTYQRQGYLYSTPAPCSSCPYSCLYGKYPVCDNDNVIMMKRWRAPKRFPGEMNYSYAKPAKDD</sequence>